<dbReference type="Gene3D" id="3.30.420.10">
    <property type="entry name" value="Ribonuclease H-like superfamily/Ribonuclease H"/>
    <property type="match status" value="1"/>
</dbReference>
<comment type="caution">
    <text evidence="1">The sequence shown here is derived from an EMBL/GenBank/DDBJ whole genome shotgun (WGS) entry which is preliminary data.</text>
</comment>
<protein>
    <recommendedName>
        <fullName evidence="3">RNase H type-1 domain-containing protein</fullName>
    </recommendedName>
</protein>
<name>A0A8J3S4Z1_PLARO</name>
<evidence type="ECO:0000313" key="1">
    <source>
        <dbReference type="EMBL" id="GIH87967.1"/>
    </source>
</evidence>
<organism evidence="1 2">
    <name type="scientific">Planobispora rosea</name>
    <dbReference type="NCBI Taxonomy" id="35762"/>
    <lineage>
        <taxon>Bacteria</taxon>
        <taxon>Bacillati</taxon>
        <taxon>Actinomycetota</taxon>
        <taxon>Actinomycetes</taxon>
        <taxon>Streptosporangiales</taxon>
        <taxon>Streptosporangiaceae</taxon>
        <taxon>Planobispora</taxon>
    </lineage>
</organism>
<sequence>MNATEPAPSPPDSLVPIHTHTGPYRAFFPDMDGDPHLIAVTALTGDTLGVWAAVTGDGRARYGWYTAPRTDATAATLEAMRWALKSVPAHQSVRLATTSAAALSAATRLAQGLPPASKALHPGTVKDLAHHLRRRPIELYLIDPTSTSPDQAAIALRNLASRLAWTALQFVREGIAVDDPAAQRWMASEALRTCTSRASLRAAWHAPGHPGHQPEKPRARDRRTDWIPLDSTHGPYTLHLAGLDGDPACIATDASTDNGLGGTHKIGAWAAVRGDGHAWFGWYTAPRTNAVSAELEAICQGLATYEPGQEIHLIIDSASAADITTDRTTVRSTRPRVVARGVLHKKTLPA</sequence>
<reference evidence="1" key="1">
    <citation type="submission" date="2021-01" db="EMBL/GenBank/DDBJ databases">
        <title>Whole genome shotgun sequence of Planobispora rosea NBRC 15558.</title>
        <authorList>
            <person name="Komaki H."/>
            <person name="Tamura T."/>
        </authorList>
    </citation>
    <scope>NUCLEOTIDE SEQUENCE</scope>
    <source>
        <strain evidence="1">NBRC 15558</strain>
    </source>
</reference>
<dbReference type="GO" id="GO:0003676">
    <property type="term" value="F:nucleic acid binding"/>
    <property type="evidence" value="ECO:0007669"/>
    <property type="project" value="InterPro"/>
</dbReference>
<dbReference type="EMBL" id="BOOI01000070">
    <property type="protein sequence ID" value="GIH87967.1"/>
    <property type="molecule type" value="Genomic_DNA"/>
</dbReference>
<dbReference type="Proteomes" id="UP000655044">
    <property type="component" value="Unassembled WGS sequence"/>
</dbReference>
<dbReference type="InterPro" id="IPR036397">
    <property type="entry name" value="RNaseH_sf"/>
</dbReference>
<dbReference type="RefSeq" id="WP_189243664.1">
    <property type="nucleotide sequence ID" value="NZ_BMQP01000047.1"/>
</dbReference>
<dbReference type="InterPro" id="IPR012337">
    <property type="entry name" value="RNaseH-like_sf"/>
</dbReference>
<proteinExistence type="predicted"/>
<dbReference type="SUPFAM" id="SSF53098">
    <property type="entry name" value="Ribonuclease H-like"/>
    <property type="match status" value="1"/>
</dbReference>
<gene>
    <name evidence="1" type="ORF">Pro02_63750</name>
</gene>
<evidence type="ECO:0008006" key="3">
    <source>
        <dbReference type="Google" id="ProtNLM"/>
    </source>
</evidence>
<dbReference type="AlphaFoldDB" id="A0A8J3S4Z1"/>
<accession>A0A8J3S4Z1</accession>
<keyword evidence="2" id="KW-1185">Reference proteome</keyword>
<evidence type="ECO:0000313" key="2">
    <source>
        <dbReference type="Proteomes" id="UP000655044"/>
    </source>
</evidence>